<dbReference type="Pfam" id="PF00378">
    <property type="entry name" value="ECH_1"/>
    <property type="match status" value="1"/>
</dbReference>
<comment type="caution">
    <text evidence="3">The sequence shown here is derived from an EMBL/GenBank/DDBJ whole genome shotgun (WGS) entry which is preliminary data.</text>
</comment>
<proteinExistence type="inferred from homology"/>
<organism evidence="3 4">
    <name type="scientific">Oceanobacillus longus</name>
    <dbReference type="NCBI Taxonomy" id="930120"/>
    <lineage>
        <taxon>Bacteria</taxon>
        <taxon>Bacillati</taxon>
        <taxon>Bacillota</taxon>
        <taxon>Bacilli</taxon>
        <taxon>Bacillales</taxon>
        <taxon>Bacillaceae</taxon>
        <taxon>Oceanobacillus</taxon>
    </lineage>
</organism>
<comment type="similarity">
    <text evidence="1 2">Belongs to the enoyl-CoA hydratase/isomerase family.</text>
</comment>
<dbReference type="PANTHER" id="PTHR43684">
    <property type="match status" value="1"/>
</dbReference>
<dbReference type="InterPro" id="IPR018376">
    <property type="entry name" value="Enoyl-CoA_hyd/isom_CS"/>
</dbReference>
<dbReference type="SUPFAM" id="SSF52096">
    <property type="entry name" value="ClpP/crotonase"/>
    <property type="match status" value="1"/>
</dbReference>
<sequence length="262" mass="28570">MGNNLVELTVKNDVGMVTLNRPNKGNAINLQMAKELMNIALECSENEKIRAVVITGAGSTFSVGGDLKSFSEQGEEISSHLKHVTTYLHQAVSIFTRMEKPFIGAVNGAAAGAGMGLVLACDLAYASEKAKFVMAYNRVGLTPDGSGSYFLPRVVGMKRALELMYTNKQLSALEAKEWGIINDTHPDESLFEEVVQLAEKLANGPVNAYGQTKKLFYHSLQETLESQMQLESLSLAERATSKEGKEGISAFLEKREADFPKK</sequence>
<dbReference type="InterPro" id="IPR001753">
    <property type="entry name" value="Enoyl-CoA_hydra/iso"/>
</dbReference>
<dbReference type="RefSeq" id="WP_379494830.1">
    <property type="nucleotide sequence ID" value="NZ_JBHSAO010000001.1"/>
</dbReference>
<gene>
    <name evidence="3" type="ORF">ACFOUV_00610</name>
</gene>
<evidence type="ECO:0000256" key="2">
    <source>
        <dbReference type="RuleBase" id="RU003707"/>
    </source>
</evidence>
<evidence type="ECO:0000313" key="3">
    <source>
        <dbReference type="EMBL" id="MFC4022312.1"/>
    </source>
</evidence>
<dbReference type="EMBL" id="JBHSAO010000001">
    <property type="protein sequence ID" value="MFC4022312.1"/>
    <property type="molecule type" value="Genomic_DNA"/>
</dbReference>
<dbReference type="InterPro" id="IPR051053">
    <property type="entry name" value="ECH/Chromodomain_protein"/>
</dbReference>
<dbReference type="Gene3D" id="3.90.226.10">
    <property type="entry name" value="2-enoyl-CoA Hydratase, Chain A, domain 1"/>
    <property type="match status" value="1"/>
</dbReference>
<dbReference type="Gene3D" id="1.10.12.10">
    <property type="entry name" value="Lyase 2-enoyl-coa Hydratase, Chain A, domain 2"/>
    <property type="match status" value="1"/>
</dbReference>
<evidence type="ECO:0000313" key="4">
    <source>
        <dbReference type="Proteomes" id="UP001595772"/>
    </source>
</evidence>
<accession>A0ABV8GR69</accession>
<dbReference type="CDD" id="cd06558">
    <property type="entry name" value="crotonase-like"/>
    <property type="match status" value="1"/>
</dbReference>
<keyword evidence="4" id="KW-1185">Reference proteome</keyword>
<protein>
    <submittedName>
        <fullName evidence="3">Enoyl-CoA hydratase/isomerase family protein</fullName>
    </submittedName>
</protein>
<dbReference type="InterPro" id="IPR014748">
    <property type="entry name" value="Enoyl-CoA_hydra_C"/>
</dbReference>
<dbReference type="PANTHER" id="PTHR43684:SF4">
    <property type="entry name" value="ENOYL-COA HYDRATASE_ISOMERASE FAMILY PROTEIN (AFU_ORTHOLOGUE AFUA_1G01890)"/>
    <property type="match status" value="1"/>
</dbReference>
<dbReference type="InterPro" id="IPR029045">
    <property type="entry name" value="ClpP/crotonase-like_dom_sf"/>
</dbReference>
<evidence type="ECO:0000256" key="1">
    <source>
        <dbReference type="ARBA" id="ARBA00005254"/>
    </source>
</evidence>
<dbReference type="PROSITE" id="PS00166">
    <property type="entry name" value="ENOYL_COA_HYDRATASE"/>
    <property type="match status" value="1"/>
</dbReference>
<dbReference type="Proteomes" id="UP001595772">
    <property type="component" value="Unassembled WGS sequence"/>
</dbReference>
<reference evidence="4" key="1">
    <citation type="journal article" date="2019" name="Int. J. Syst. Evol. Microbiol.">
        <title>The Global Catalogue of Microorganisms (GCM) 10K type strain sequencing project: providing services to taxonomists for standard genome sequencing and annotation.</title>
        <authorList>
            <consortium name="The Broad Institute Genomics Platform"/>
            <consortium name="The Broad Institute Genome Sequencing Center for Infectious Disease"/>
            <person name="Wu L."/>
            <person name="Ma J."/>
        </authorList>
    </citation>
    <scope>NUCLEOTIDE SEQUENCE [LARGE SCALE GENOMIC DNA]</scope>
    <source>
        <strain evidence="4">IBRC-M 10703</strain>
    </source>
</reference>
<name>A0ABV8GR69_9BACI</name>